<protein>
    <submittedName>
        <fullName evidence="1">Uncharacterized protein</fullName>
    </submittedName>
</protein>
<dbReference type="OrthoDB" id="10031887at2759"/>
<sequence>MYWREEIAVTMRFHRGEFWRLNRTAFPSTVIKSSSQKTEYKCPREYISGPHSSKGSQLRLFRNVSTGVGRLSHLFHLHVVVPEALILGSSDYHVGEGSAISLVCIIENKHL</sequence>
<accession>A0A8K0P4A0</accession>
<organism evidence="1 2">
    <name type="scientific">Ladona fulva</name>
    <name type="common">Scarce chaser dragonfly</name>
    <name type="synonym">Libellula fulva</name>
    <dbReference type="NCBI Taxonomy" id="123851"/>
    <lineage>
        <taxon>Eukaryota</taxon>
        <taxon>Metazoa</taxon>
        <taxon>Ecdysozoa</taxon>
        <taxon>Arthropoda</taxon>
        <taxon>Hexapoda</taxon>
        <taxon>Insecta</taxon>
        <taxon>Pterygota</taxon>
        <taxon>Palaeoptera</taxon>
        <taxon>Odonata</taxon>
        <taxon>Epiprocta</taxon>
        <taxon>Anisoptera</taxon>
        <taxon>Libelluloidea</taxon>
        <taxon>Libellulidae</taxon>
        <taxon>Ladona</taxon>
    </lineage>
</organism>
<dbReference type="Proteomes" id="UP000792457">
    <property type="component" value="Unassembled WGS sequence"/>
</dbReference>
<dbReference type="EMBL" id="KZ308485">
    <property type="protein sequence ID" value="KAG8230419.1"/>
    <property type="molecule type" value="Genomic_DNA"/>
</dbReference>
<proteinExistence type="predicted"/>
<reference evidence="1" key="1">
    <citation type="submission" date="2013-04" db="EMBL/GenBank/DDBJ databases">
        <authorList>
            <person name="Qu J."/>
            <person name="Murali S.C."/>
            <person name="Bandaranaike D."/>
            <person name="Bellair M."/>
            <person name="Blankenburg K."/>
            <person name="Chao H."/>
            <person name="Dinh H."/>
            <person name="Doddapaneni H."/>
            <person name="Downs B."/>
            <person name="Dugan-Rocha S."/>
            <person name="Elkadiri S."/>
            <person name="Gnanaolivu R.D."/>
            <person name="Hernandez B."/>
            <person name="Javaid M."/>
            <person name="Jayaseelan J.C."/>
            <person name="Lee S."/>
            <person name="Li M."/>
            <person name="Ming W."/>
            <person name="Munidasa M."/>
            <person name="Muniz J."/>
            <person name="Nguyen L."/>
            <person name="Ongeri F."/>
            <person name="Osuji N."/>
            <person name="Pu L.-L."/>
            <person name="Puazo M."/>
            <person name="Qu C."/>
            <person name="Quiroz J."/>
            <person name="Raj R."/>
            <person name="Weissenberger G."/>
            <person name="Xin Y."/>
            <person name="Zou X."/>
            <person name="Han Y."/>
            <person name="Richards S."/>
            <person name="Worley K."/>
            <person name="Muzny D."/>
            <person name="Gibbs R."/>
        </authorList>
    </citation>
    <scope>NUCLEOTIDE SEQUENCE</scope>
    <source>
        <strain evidence="1">Sampled in the wild</strain>
    </source>
</reference>
<evidence type="ECO:0000313" key="1">
    <source>
        <dbReference type="EMBL" id="KAG8230419.1"/>
    </source>
</evidence>
<comment type="caution">
    <text evidence="1">The sequence shown here is derived from an EMBL/GenBank/DDBJ whole genome shotgun (WGS) entry which is preliminary data.</text>
</comment>
<name>A0A8K0P4A0_LADFU</name>
<keyword evidence="2" id="KW-1185">Reference proteome</keyword>
<evidence type="ECO:0000313" key="2">
    <source>
        <dbReference type="Proteomes" id="UP000792457"/>
    </source>
</evidence>
<gene>
    <name evidence="1" type="ORF">J437_LFUL012212</name>
</gene>
<dbReference type="AlphaFoldDB" id="A0A8K0P4A0"/>
<reference evidence="1" key="2">
    <citation type="submission" date="2017-10" db="EMBL/GenBank/DDBJ databases">
        <title>Ladona fulva Genome sequencing and assembly.</title>
        <authorList>
            <person name="Murali S."/>
            <person name="Richards S."/>
            <person name="Bandaranaike D."/>
            <person name="Bellair M."/>
            <person name="Blankenburg K."/>
            <person name="Chao H."/>
            <person name="Dinh H."/>
            <person name="Doddapaneni H."/>
            <person name="Dugan-Rocha S."/>
            <person name="Elkadiri S."/>
            <person name="Gnanaolivu R."/>
            <person name="Hernandez B."/>
            <person name="Skinner E."/>
            <person name="Javaid M."/>
            <person name="Lee S."/>
            <person name="Li M."/>
            <person name="Ming W."/>
            <person name="Munidasa M."/>
            <person name="Muniz J."/>
            <person name="Nguyen L."/>
            <person name="Hughes D."/>
            <person name="Osuji N."/>
            <person name="Pu L.-L."/>
            <person name="Puazo M."/>
            <person name="Qu C."/>
            <person name="Quiroz J."/>
            <person name="Raj R."/>
            <person name="Weissenberger G."/>
            <person name="Xin Y."/>
            <person name="Zou X."/>
            <person name="Han Y."/>
            <person name="Worley K."/>
            <person name="Muzny D."/>
            <person name="Gibbs R."/>
        </authorList>
    </citation>
    <scope>NUCLEOTIDE SEQUENCE</scope>
    <source>
        <strain evidence="1">Sampled in the wild</strain>
    </source>
</reference>